<protein>
    <submittedName>
        <fullName evidence="8">RagB/SusD family nutrient uptake outer membrane protein</fullName>
    </submittedName>
</protein>
<dbReference type="Pfam" id="PF07980">
    <property type="entry name" value="SusD_RagB"/>
    <property type="match status" value="1"/>
</dbReference>
<name>A0ABZ0FTB6_9BACT</name>
<dbReference type="EMBL" id="CP043839">
    <property type="protein sequence ID" value="WOF11837.1"/>
    <property type="molecule type" value="Genomic_DNA"/>
</dbReference>
<dbReference type="Gene3D" id="1.25.40.390">
    <property type="match status" value="1"/>
</dbReference>
<comment type="similarity">
    <text evidence="2">Belongs to the SusD family.</text>
</comment>
<evidence type="ECO:0000259" key="6">
    <source>
        <dbReference type="Pfam" id="PF07980"/>
    </source>
</evidence>
<evidence type="ECO:0000256" key="1">
    <source>
        <dbReference type="ARBA" id="ARBA00004442"/>
    </source>
</evidence>
<gene>
    <name evidence="8" type="ORF">F1644_05970</name>
</gene>
<dbReference type="Pfam" id="PF14322">
    <property type="entry name" value="SusD-like_3"/>
    <property type="match status" value="1"/>
</dbReference>
<feature type="domain" description="RagB/SusD" evidence="6">
    <location>
        <begin position="407"/>
        <end position="489"/>
    </location>
</feature>
<keyword evidence="4" id="KW-0472">Membrane</keyword>
<comment type="subcellular location">
    <subcellularLocation>
        <location evidence="1">Cell outer membrane</location>
    </subcellularLocation>
</comment>
<accession>A0ABZ0FTB6</accession>
<dbReference type="InterPro" id="IPR011990">
    <property type="entry name" value="TPR-like_helical_dom_sf"/>
</dbReference>
<keyword evidence="3" id="KW-0732">Signal</keyword>
<evidence type="ECO:0000256" key="3">
    <source>
        <dbReference type="ARBA" id="ARBA00022729"/>
    </source>
</evidence>
<evidence type="ECO:0000256" key="2">
    <source>
        <dbReference type="ARBA" id="ARBA00006275"/>
    </source>
</evidence>
<evidence type="ECO:0000313" key="9">
    <source>
        <dbReference type="Proteomes" id="UP001302374"/>
    </source>
</evidence>
<evidence type="ECO:0000313" key="8">
    <source>
        <dbReference type="EMBL" id="WOF11837.1"/>
    </source>
</evidence>
<dbReference type="Proteomes" id="UP001302374">
    <property type="component" value="Chromosome"/>
</dbReference>
<evidence type="ECO:0000259" key="7">
    <source>
        <dbReference type="Pfam" id="PF14322"/>
    </source>
</evidence>
<proteinExistence type="inferred from homology"/>
<reference evidence="8 9" key="1">
    <citation type="submission" date="2019-09" db="EMBL/GenBank/DDBJ databases">
        <title>Butyricimonas paravirosa DSM 105722 (=214-4 = JCM 18677 = CCUG 65563).</title>
        <authorList>
            <person name="Le Roy T."/>
            <person name="Cani P.D."/>
        </authorList>
    </citation>
    <scope>NUCLEOTIDE SEQUENCE [LARGE SCALE GENOMIC DNA]</scope>
    <source>
        <strain evidence="8 9">DSM 105722</strain>
    </source>
</reference>
<evidence type="ECO:0000256" key="5">
    <source>
        <dbReference type="ARBA" id="ARBA00023237"/>
    </source>
</evidence>
<feature type="domain" description="SusD-like N-terminal" evidence="7">
    <location>
        <begin position="119"/>
        <end position="251"/>
    </location>
</feature>
<dbReference type="SUPFAM" id="SSF48452">
    <property type="entry name" value="TPR-like"/>
    <property type="match status" value="1"/>
</dbReference>
<evidence type="ECO:0000256" key="4">
    <source>
        <dbReference type="ARBA" id="ARBA00023136"/>
    </source>
</evidence>
<dbReference type="PROSITE" id="PS51257">
    <property type="entry name" value="PROKAR_LIPOPROTEIN"/>
    <property type="match status" value="1"/>
</dbReference>
<dbReference type="InterPro" id="IPR033985">
    <property type="entry name" value="SusD-like_N"/>
</dbReference>
<keyword evidence="9" id="KW-1185">Reference proteome</keyword>
<dbReference type="InterPro" id="IPR012944">
    <property type="entry name" value="SusD_RagB_dom"/>
</dbReference>
<keyword evidence="5" id="KW-0998">Cell outer membrane</keyword>
<sequence>MDKTIRNMKKIYAIITLLGTMILGACSDFLDEATDKSGSAYIYHMDQLYGLMGSIDLYLFNNIDSDTGEGSSSGAYLTEALPLSDAVELSPEFYVYGLLSGEPTTYEAYCWQGETLMTSDWMIWTWTPVWERIYRFNTVLEYLDEVVQTTAAVHDQVEGEARFGRAYYHFMLLTQYCLWDEDKPGIGYRDNAKAGEIPGRETVGYTLEHIYEDLRLAEEALTRAGRTTFDQTRNFRPTVPTVQAFRARVALYRGDYELALANATEALKAHHVLVDFKNEPEYELEEWSWISVLDEEGEPVDEIVISSMFELDDMDVEAVAKYEELYLPNVSWEGLGGTCPISKSFYELWDRENDARWIYFYSSCTPLLMAYANLVELDPETWTEYITHENWQRLKPWNLYSYSRFAGNSLIGMTTAEMYLIKAECEARSGNTGEAAETLRTLRYTRFMDEASAEAGVTGSVQNVLDERLREMGAFWRFFDVKRLNGAEDAGIYVRREILTNPVDLNTRTVLEIAPDDPRWALPFYTFEAEMMGWEQNAGWE</sequence>
<organism evidence="8 9">
    <name type="scientific">Butyricimonas paravirosa</name>
    <dbReference type="NCBI Taxonomy" id="1472417"/>
    <lineage>
        <taxon>Bacteria</taxon>
        <taxon>Pseudomonadati</taxon>
        <taxon>Bacteroidota</taxon>
        <taxon>Bacteroidia</taxon>
        <taxon>Bacteroidales</taxon>
        <taxon>Odoribacteraceae</taxon>
        <taxon>Butyricimonas</taxon>
    </lineage>
</organism>